<name>H2YHG5_CIOSA</name>
<organism evidence="1 2">
    <name type="scientific">Ciona savignyi</name>
    <name type="common">Pacific transparent sea squirt</name>
    <dbReference type="NCBI Taxonomy" id="51511"/>
    <lineage>
        <taxon>Eukaryota</taxon>
        <taxon>Metazoa</taxon>
        <taxon>Chordata</taxon>
        <taxon>Tunicata</taxon>
        <taxon>Ascidiacea</taxon>
        <taxon>Phlebobranchia</taxon>
        <taxon>Cionidae</taxon>
        <taxon>Ciona</taxon>
    </lineage>
</organism>
<keyword evidence="2" id="KW-1185">Reference proteome</keyword>
<dbReference type="InterPro" id="IPR023214">
    <property type="entry name" value="HAD_sf"/>
</dbReference>
<dbReference type="InParanoid" id="H2YHG5"/>
<dbReference type="HOGENOM" id="CLU_2209091_0_0_1"/>
<evidence type="ECO:0000313" key="1">
    <source>
        <dbReference type="Ensembl" id="ENSCSAVP00000004764.1"/>
    </source>
</evidence>
<dbReference type="Pfam" id="PF13242">
    <property type="entry name" value="Hydrolase_like"/>
    <property type="match status" value="1"/>
</dbReference>
<evidence type="ECO:0000313" key="2">
    <source>
        <dbReference type="Proteomes" id="UP000007875"/>
    </source>
</evidence>
<dbReference type="GeneTree" id="ENSGT00530000067181"/>
<sequence>MLENSQDLFGGFGSDPHEYRSDLVTVARKRYAEFLGHDGITPNDMVVIGDSPRDIECAHANNVPCVAVTTGIFDREKLTSADCILEGFKDISESVSAIIKTNRKLNE</sequence>
<dbReference type="InterPro" id="IPR036412">
    <property type="entry name" value="HAD-like_sf"/>
</dbReference>
<reference evidence="1" key="2">
    <citation type="submission" date="2025-08" db="UniProtKB">
        <authorList>
            <consortium name="Ensembl"/>
        </authorList>
    </citation>
    <scope>IDENTIFICATION</scope>
</reference>
<dbReference type="Proteomes" id="UP000007875">
    <property type="component" value="Unassembled WGS sequence"/>
</dbReference>
<reference evidence="2" key="1">
    <citation type="submission" date="2003-08" db="EMBL/GenBank/DDBJ databases">
        <authorList>
            <person name="Birren B."/>
            <person name="Nusbaum C."/>
            <person name="Abebe A."/>
            <person name="Abouelleil A."/>
            <person name="Adekoya E."/>
            <person name="Ait-zahra M."/>
            <person name="Allen N."/>
            <person name="Allen T."/>
            <person name="An P."/>
            <person name="Anderson M."/>
            <person name="Anderson S."/>
            <person name="Arachchi H."/>
            <person name="Armbruster J."/>
            <person name="Bachantsang P."/>
            <person name="Baldwin J."/>
            <person name="Barry A."/>
            <person name="Bayul T."/>
            <person name="Blitshsteyn B."/>
            <person name="Bloom T."/>
            <person name="Blye J."/>
            <person name="Boguslavskiy L."/>
            <person name="Borowsky M."/>
            <person name="Boukhgalter B."/>
            <person name="Brunache A."/>
            <person name="Butler J."/>
            <person name="Calixte N."/>
            <person name="Calvo S."/>
            <person name="Camarata J."/>
            <person name="Campo K."/>
            <person name="Chang J."/>
            <person name="Cheshatsang Y."/>
            <person name="Citroen M."/>
            <person name="Collymore A."/>
            <person name="Considine T."/>
            <person name="Cook A."/>
            <person name="Cooke P."/>
            <person name="Corum B."/>
            <person name="Cuomo C."/>
            <person name="David R."/>
            <person name="Dawoe T."/>
            <person name="Degray S."/>
            <person name="Dodge S."/>
            <person name="Dooley K."/>
            <person name="Dorje P."/>
            <person name="Dorjee K."/>
            <person name="Dorris L."/>
            <person name="Duffey N."/>
            <person name="Dupes A."/>
            <person name="Elkins T."/>
            <person name="Engels R."/>
            <person name="Erickson J."/>
            <person name="Farina A."/>
            <person name="Faro S."/>
            <person name="Ferreira P."/>
            <person name="Fischer H."/>
            <person name="Fitzgerald M."/>
            <person name="Foley K."/>
            <person name="Gage D."/>
            <person name="Galagan J."/>
            <person name="Gearin G."/>
            <person name="Gnerre S."/>
            <person name="Gnirke A."/>
            <person name="Goyette A."/>
            <person name="Graham J."/>
            <person name="Grandbois E."/>
            <person name="Gyaltsen K."/>
            <person name="Hafez N."/>
            <person name="Hagopian D."/>
            <person name="Hagos B."/>
            <person name="Hall J."/>
            <person name="Hatcher B."/>
            <person name="Heller A."/>
            <person name="Higgins H."/>
            <person name="Honan T."/>
            <person name="Horn A."/>
            <person name="Houde N."/>
            <person name="Hughes L."/>
            <person name="Hulme W."/>
            <person name="Husby E."/>
            <person name="Iliev I."/>
            <person name="Jaffe D."/>
            <person name="Jones C."/>
            <person name="Kamal M."/>
            <person name="Kamat A."/>
            <person name="Kamvysselis M."/>
            <person name="Karlsson E."/>
            <person name="Kells C."/>
            <person name="Kieu A."/>
            <person name="Kisner P."/>
            <person name="Kodira C."/>
            <person name="Kulbokas E."/>
            <person name="Labutti K."/>
            <person name="Lama D."/>
            <person name="Landers T."/>
            <person name="Leger J."/>
            <person name="Levine S."/>
            <person name="Lewis D."/>
            <person name="Lewis T."/>
            <person name="Lindblad-toh K."/>
            <person name="Liu X."/>
            <person name="Lokyitsang T."/>
            <person name="Lokyitsang Y."/>
            <person name="Lucien O."/>
            <person name="Lui A."/>
            <person name="Ma L.J."/>
            <person name="Mabbitt R."/>
            <person name="Macdonald J."/>
            <person name="Maclean C."/>
            <person name="Major J."/>
            <person name="Manning J."/>
            <person name="Marabella R."/>
            <person name="Maru K."/>
            <person name="Matthews C."/>
            <person name="Mauceli E."/>
            <person name="Mccarthy M."/>
            <person name="Mcdonough S."/>
            <person name="Mcghee T."/>
            <person name="Meldrim J."/>
            <person name="Meneus L."/>
            <person name="Mesirov J."/>
            <person name="Mihalev A."/>
            <person name="Mihova T."/>
            <person name="Mikkelsen T."/>
            <person name="Mlenga V."/>
            <person name="Moru K."/>
            <person name="Mozes J."/>
            <person name="Mulrain L."/>
            <person name="Munson G."/>
            <person name="Naylor J."/>
            <person name="Newes C."/>
            <person name="Nguyen C."/>
            <person name="Nguyen N."/>
            <person name="Nguyen T."/>
            <person name="Nicol R."/>
            <person name="Nielsen C."/>
            <person name="Nizzari M."/>
            <person name="Norbu C."/>
            <person name="Norbu N."/>
            <person name="O'donnell P."/>
            <person name="Okoawo O."/>
            <person name="O'leary S."/>
            <person name="Omotosho B."/>
            <person name="O'neill K."/>
            <person name="Osman S."/>
            <person name="Parker S."/>
            <person name="Perrin D."/>
            <person name="Phunkhang P."/>
            <person name="Piqani B."/>
            <person name="Purcell S."/>
            <person name="Rachupka T."/>
            <person name="Ramasamy U."/>
            <person name="Rameau R."/>
            <person name="Ray V."/>
            <person name="Raymond C."/>
            <person name="Retta R."/>
            <person name="Richardson S."/>
            <person name="Rise C."/>
            <person name="Rodriguez J."/>
            <person name="Rogers J."/>
            <person name="Rogov P."/>
            <person name="Rutman M."/>
            <person name="Schupbach R."/>
            <person name="Seaman C."/>
            <person name="Settipalli S."/>
            <person name="Sharpe T."/>
            <person name="Sheridan J."/>
            <person name="Sherpa N."/>
            <person name="Shi J."/>
            <person name="Smirnov S."/>
            <person name="Smith C."/>
            <person name="Sougnez C."/>
            <person name="Spencer B."/>
            <person name="Stalker J."/>
            <person name="Stange-thomann N."/>
            <person name="Stavropoulos S."/>
            <person name="Stetson K."/>
            <person name="Stone C."/>
            <person name="Stone S."/>
            <person name="Stubbs M."/>
            <person name="Talamas J."/>
            <person name="Tchuinga P."/>
            <person name="Tenzing P."/>
            <person name="Tesfaye S."/>
            <person name="Theodore J."/>
            <person name="Thoulutsang Y."/>
            <person name="Topham K."/>
            <person name="Towey S."/>
            <person name="Tsamla T."/>
            <person name="Tsomo N."/>
            <person name="Vallee D."/>
            <person name="Vassiliev H."/>
            <person name="Venkataraman V."/>
            <person name="Vinson J."/>
            <person name="Vo A."/>
            <person name="Wade C."/>
            <person name="Wang S."/>
            <person name="Wangchuk T."/>
            <person name="Wangdi T."/>
            <person name="Whittaker C."/>
            <person name="Wilkinson J."/>
            <person name="Wu Y."/>
            <person name="Wyman D."/>
            <person name="Yadav S."/>
            <person name="Yang S."/>
            <person name="Yang X."/>
            <person name="Yeager S."/>
            <person name="Yee E."/>
            <person name="Young G."/>
            <person name="Zainoun J."/>
            <person name="Zembeck L."/>
            <person name="Zimmer A."/>
            <person name="Zody M."/>
            <person name="Lander E."/>
        </authorList>
    </citation>
    <scope>NUCLEOTIDE SEQUENCE [LARGE SCALE GENOMIC DNA]</scope>
</reference>
<accession>H2YHG5</accession>
<protein>
    <submittedName>
        <fullName evidence="1">Uncharacterized protein</fullName>
    </submittedName>
</protein>
<proteinExistence type="predicted"/>
<dbReference type="AlphaFoldDB" id="H2YHG5"/>
<reference evidence="1" key="3">
    <citation type="submission" date="2025-09" db="UniProtKB">
        <authorList>
            <consortium name="Ensembl"/>
        </authorList>
    </citation>
    <scope>IDENTIFICATION</scope>
</reference>
<dbReference type="SUPFAM" id="SSF56784">
    <property type="entry name" value="HAD-like"/>
    <property type="match status" value="1"/>
</dbReference>
<dbReference type="Ensembl" id="ENSCSAVT00000004832.1">
    <property type="protein sequence ID" value="ENSCSAVP00000004764.1"/>
    <property type="gene ID" value="ENSCSAVG00000002843.1"/>
</dbReference>
<dbReference type="Gene3D" id="3.40.50.1000">
    <property type="entry name" value="HAD superfamily/HAD-like"/>
    <property type="match status" value="1"/>
</dbReference>